<dbReference type="EC" id="2.8.2.-" evidence="3"/>
<dbReference type="SUPFAM" id="SSF52540">
    <property type="entry name" value="P-loop containing nucleoside triphosphate hydrolases"/>
    <property type="match status" value="1"/>
</dbReference>
<evidence type="ECO:0000313" key="6">
    <source>
        <dbReference type="Proteomes" id="UP001151287"/>
    </source>
</evidence>
<dbReference type="Gene3D" id="3.40.50.300">
    <property type="entry name" value="P-loop containing nucleotide triphosphate hydrolases"/>
    <property type="match status" value="1"/>
</dbReference>
<proteinExistence type="inferred from homology"/>
<keyword evidence="6" id="KW-1185">Reference proteome</keyword>
<comment type="caution">
    <text evidence="5">The sequence shown here is derived from an EMBL/GenBank/DDBJ whole genome shotgun (WGS) entry which is preliminary data.</text>
</comment>
<sequence length="326" mass="37810">MEVQESNLRPCPPLIVVSKIEVTDDKYKELIDSLPKEERFPPGLRKYQGFWQFQNAIPGVLAMKEDFKPRRDDVIVSSFPKSGTTWLKALTFTIMHRDKYTFSSHPLLKLNPHDCVPYIELHYALRDEQYLETLPSPRVLGMHVPYSLLSDSIKTSTCPIIHICRDPKDVIVSFWHMFKKFDGLMEPLSFKQTYELFCEGRVPTGPVCDHVLEYYTKSLSSPKKILILKYEEMLKDPTNGVVRIANFMGCPFSEEEIKSGLVEKIAEFCSFNELKNFDTKQSEGNIKSYYYRKGIAGDWQNYMTPEMANKLDEITKEKLCDSSFTF</sequence>
<accession>A0A9Q0CPW7</accession>
<evidence type="ECO:0000313" key="5">
    <source>
        <dbReference type="EMBL" id="KAJ1697685.1"/>
    </source>
</evidence>
<dbReference type="Proteomes" id="UP001151287">
    <property type="component" value="Unassembled WGS sequence"/>
</dbReference>
<evidence type="ECO:0000256" key="3">
    <source>
        <dbReference type="RuleBase" id="RU361155"/>
    </source>
</evidence>
<evidence type="ECO:0000256" key="2">
    <source>
        <dbReference type="ARBA" id="ARBA00022679"/>
    </source>
</evidence>
<gene>
    <name evidence="5" type="ORF">LUZ63_006197</name>
</gene>
<dbReference type="Pfam" id="PF00685">
    <property type="entry name" value="Sulfotransfer_1"/>
    <property type="match status" value="1"/>
</dbReference>
<protein>
    <recommendedName>
        <fullName evidence="3">Sulfotransferase</fullName>
        <ecNumber evidence="3">2.8.2.-</ecNumber>
    </recommendedName>
</protein>
<dbReference type="OrthoDB" id="593789at2759"/>
<dbReference type="InterPro" id="IPR027417">
    <property type="entry name" value="P-loop_NTPase"/>
</dbReference>
<comment type="similarity">
    <text evidence="1 3">Belongs to the sulfotransferase 1 family.</text>
</comment>
<evidence type="ECO:0000259" key="4">
    <source>
        <dbReference type="Pfam" id="PF00685"/>
    </source>
</evidence>
<evidence type="ECO:0000256" key="1">
    <source>
        <dbReference type="ARBA" id="ARBA00005771"/>
    </source>
</evidence>
<organism evidence="5 6">
    <name type="scientific">Rhynchospora breviuscula</name>
    <dbReference type="NCBI Taxonomy" id="2022672"/>
    <lineage>
        <taxon>Eukaryota</taxon>
        <taxon>Viridiplantae</taxon>
        <taxon>Streptophyta</taxon>
        <taxon>Embryophyta</taxon>
        <taxon>Tracheophyta</taxon>
        <taxon>Spermatophyta</taxon>
        <taxon>Magnoliopsida</taxon>
        <taxon>Liliopsida</taxon>
        <taxon>Poales</taxon>
        <taxon>Cyperaceae</taxon>
        <taxon>Cyperoideae</taxon>
        <taxon>Rhynchosporeae</taxon>
        <taxon>Rhynchospora</taxon>
    </lineage>
</organism>
<dbReference type="AlphaFoldDB" id="A0A9Q0CPW7"/>
<keyword evidence="2 3" id="KW-0808">Transferase</keyword>
<dbReference type="EMBL" id="JAMQYH010000002">
    <property type="protein sequence ID" value="KAJ1697685.1"/>
    <property type="molecule type" value="Genomic_DNA"/>
</dbReference>
<feature type="domain" description="Sulfotransferase" evidence="4">
    <location>
        <begin position="72"/>
        <end position="321"/>
    </location>
</feature>
<dbReference type="PANTHER" id="PTHR11783">
    <property type="entry name" value="SULFOTRANSFERASE SULT"/>
    <property type="match status" value="1"/>
</dbReference>
<dbReference type="InterPro" id="IPR000863">
    <property type="entry name" value="Sulfotransferase_dom"/>
</dbReference>
<reference evidence="5" key="1">
    <citation type="journal article" date="2022" name="Cell">
        <title>Repeat-based holocentromeres influence genome architecture and karyotype evolution.</title>
        <authorList>
            <person name="Hofstatter P.G."/>
            <person name="Thangavel G."/>
            <person name="Lux T."/>
            <person name="Neumann P."/>
            <person name="Vondrak T."/>
            <person name="Novak P."/>
            <person name="Zhang M."/>
            <person name="Costa L."/>
            <person name="Castellani M."/>
            <person name="Scott A."/>
            <person name="Toegelov H."/>
            <person name="Fuchs J."/>
            <person name="Mata-Sucre Y."/>
            <person name="Dias Y."/>
            <person name="Vanzela A.L.L."/>
            <person name="Huettel B."/>
            <person name="Almeida C.C.S."/>
            <person name="Simkova H."/>
            <person name="Souza G."/>
            <person name="Pedrosa-Harand A."/>
            <person name="Macas J."/>
            <person name="Mayer K.F.X."/>
            <person name="Houben A."/>
            <person name="Marques A."/>
        </authorList>
    </citation>
    <scope>NUCLEOTIDE SEQUENCE</scope>
    <source>
        <strain evidence="5">RhyBre1mFocal</strain>
    </source>
</reference>
<name>A0A9Q0CPW7_9POAL</name>
<dbReference type="GO" id="GO:0008146">
    <property type="term" value="F:sulfotransferase activity"/>
    <property type="evidence" value="ECO:0007669"/>
    <property type="project" value="InterPro"/>
</dbReference>